<evidence type="ECO:0000256" key="1">
    <source>
        <dbReference type="SAM" id="MobiDB-lite"/>
    </source>
</evidence>
<gene>
    <name evidence="2" type="ORF">SDC9_210300</name>
</gene>
<sequence>MNRDPTEYPEDRSHAYHGNIKAGGGHVGGDAADKGHKQGRITPVFEALIQCRAFKGQVAESRGDAAAHSNVQVFVVGPVDDQMVTRYLYNIIFKILAHDLPQGFNAKTGQRAHSDEFQSF</sequence>
<reference evidence="2" key="1">
    <citation type="submission" date="2019-08" db="EMBL/GenBank/DDBJ databases">
        <authorList>
            <person name="Kucharzyk K."/>
            <person name="Murdoch R.W."/>
            <person name="Higgins S."/>
            <person name="Loffler F."/>
        </authorList>
    </citation>
    <scope>NUCLEOTIDE SEQUENCE</scope>
</reference>
<dbReference type="AlphaFoldDB" id="A0A645JG17"/>
<feature type="region of interest" description="Disordered" evidence="1">
    <location>
        <begin position="1"/>
        <end position="37"/>
    </location>
</feature>
<organism evidence="2">
    <name type="scientific">bioreactor metagenome</name>
    <dbReference type="NCBI Taxonomy" id="1076179"/>
    <lineage>
        <taxon>unclassified sequences</taxon>
        <taxon>metagenomes</taxon>
        <taxon>ecological metagenomes</taxon>
    </lineage>
</organism>
<comment type="caution">
    <text evidence="2">The sequence shown here is derived from an EMBL/GenBank/DDBJ whole genome shotgun (WGS) entry which is preliminary data.</text>
</comment>
<name>A0A645JG17_9ZZZZ</name>
<evidence type="ECO:0000313" key="2">
    <source>
        <dbReference type="EMBL" id="MPN62551.1"/>
    </source>
</evidence>
<dbReference type="EMBL" id="VSSQ01140707">
    <property type="protein sequence ID" value="MPN62551.1"/>
    <property type="molecule type" value="Genomic_DNA"/>
</dbReference>
<accession>A0A645JG17</accession>
<proteinExistence type="predicted"/>
<feature type="compositionally biased region" description="Basic and acidic residues" evidence="1">
    <location>
        <begin position="1"/>
        <end position="14"/>
    </location>
</feature>
<protein>
    <submittedName>
        <fullName evidence="2">Uncharacterized protein</fullName>
    </submittedName>
</protein>